<dbReference type="Gene3D" id="3.60.20.40">
    <property type="match status" value="1"/>
</dbReference>
<gene>
    <name evidence="1" type="ORF">ANCDUO_05301</name>
</gene>
<proteinExistence type="predicted"/>
<evidence type="ECO:0000313" key="2">
    <source>
        <dbReference type="Proteomes" id="UP000054047"/>
    </source>
</evidence>
<dbReference type="InterPro" id="IPR043137">
    <property type="entry name" value="GGT_ssub_C"/>
</dbReference>
<sequence>MVIKQAIDSPMLHNQFTPDISQIDDFSPEELKSILDWKYGQKFRNTTGHEGIVQGITIDRTGVRACDDFRRKTKQIPSGY</sequence>
<dbReference type="EMBL" id="KN728091">
    <property type="protein sequence ID" value="KIH64388.1"/>
    <property type="molecule type" value="Genomic_DNA"/>
</dbReference>
<protein>
    <submittedName>
        <fullName evidence="1">Uncharacterized protein</fullName>
    </submittedName>
</protein>
<name>A0A0C2D4I4_9BILA</name>
<dbReference type="OrthoDB" id="1081007at2759"/>
<organism evidence="1 2">
    <name type="scientific">Ancylostoma duodenale</name>
    <dbReference type="NCBI Taxonomy" id="51022"/>
    <lineage>
        <taxon>Eukaryota</taxon>
        <taxon>Metazoa</taxon>
        <taxon>Ecdysozoa</taxon>
        <taxon>Nematoda</taxon>
        <taxon>Chromadorea</taxon>
        <taxon>Rhabditida</taxon>
        <taxon>Rhabditina</taxon>
        <taxon>Rhabditomorpha</taxon>
        <taxon>Strongyloidea</taxon>
        <taxon>Ancylostomatidae</taxon>
        <taxon>Ancylostomatinae</taxon>
        <taxon>Ancylostoma</taxon>
    </lineage>
</organism>
<dbReference type="AlphaFoldDB" id="A0A0C2D4I4"/>
<evidence type="ECO:0000313" key="1">
    <source>
        <dbReference type="EMBL" id="KIH64388.1"/>
    </source>
</evidence>
<keyword evidence="2" id="KW-1185">Reference proteome</keyword>
<accession>A0A0C2D4I4</accession>
<dbReference type="Proteomes" id="UP000054047">
    <property type="component" value="Unassembled WGS sequence"/>
</dbReference>
<reference evidence="1 2" key="1">
    <citation type="submission" date="2013-12" db="EMBL/GenBank/DDBJ databases">
        <title>Draft genome of the parsitic nematode Ancylostoma duodenale.</title>
        <authorList>
            <person name="Mitreva M."/>
        </authorList>
    </citation>
    <scope>NUCLEOTIDE SEQUENCE [LARGE SCALE GENOMIC DNA]</scope>
    <source>
        <strain evidence="1 2">Zhejiang</strain>
    </source>
</reference>
<dbReference type="Pfam" id="PF01019">
    <property type="entry name" value="G_glu_transpept"/>
    <property type="match status" value="1"/>
</dbReference>